<evidence type="ECO:0000259" key="1">
    <source>
        <dbReference type="PROSITE" id="PS51729"/>
    </source>
</evidence>
<gene>
    <name evidence="2" type="ORF">JYK14_06420</name>
</gene>
<dbReference type="Gene3D" id="3.40.630.30">
    <property type="match status" value="1"/>
</dbReference>
<reference evidence="2 3" key="1">
    <citation type="submission" date="2021-12" db="EMBL/GenBank/DDBJ databases">
        <title>Siccirubricoccus leaddurans sp. nov., a high concentration Zn2+ tolerance bacterium.</title>
        <authorList>
            <person name="Cao Y."/>
        </authorList>
    </citation>
    <scope>NUCLEOTIDE SEQUENCE [LARGE SCALE GENOMIC DNA]</scope>
    <source>
        <strain evidence="2 3">KC 17139</strain>
    </source>
</reference>
<proteinExistence type="predicted"/>
<dbReference type="PANTHER" id="PTHR31435:SF10">
    <property type="entry name" value="BSR4717 PROTEIN"/>
    <property type="match status" value="1"/>
</dbReference>
<feature type="domain" description="N-acetyltransferase" evidence="1">
    <location>
        <begin position="5"/>
        <end position="90"/>
    </location>
</feature>
<dbReference type="RefSeq" id="WP_252952412.1">
    <property type="nucleotide sequence ID" value="NZ_JAFIRR010000033.1"/>
</dbReference>
<dbReference type="InterPro" id="IPR045057">
    <property type="entry name" value="Gcn5-rel_NAT"/>
</dbReference>
<evidence type="ECO:0000313" key="2">
    <source>
        <dbReference type="EMBL" id="MCO6415810.1"/>
    </source>
</evidence>
<comment type="caution">
    <text evidence="2">The sequence shown here is derived from an EMBL/GenBank/DDBJ whole genome shotgun (WGS) entry which is preliminary data.</text>
</comment>
<keyword evidence="3" id="KW-1185">Reference proteome</keyword>
<dbReference type="Pfam" id="PF14542">
    <property type="entry name" value="Acetyltransf_CG"/>
    <property type="match status" value="1"/>
</dbReference>
<dbReference type="Proteomes" id="UP001523392">
    <property type="component" value="Unassembled WGS sequence"/>
</dbReference>
<dbReference type="EMBL" id="JAFIRR010000033">
    <property type="protein sequence ID" value="MCO6415810.1"/>
    <property type="molecule type" value="Genomic_DNA"/>
</dbReference>
<name>A0ABT1D3F3_9PROT</name>
<dbReference type="PANTHER" id="PTHR31435">
    <property type="entry name" value="PROTEIN NATD1"/>
    <property type="match status" value="1"/>
</dbReference>
<organism evidence="2 3">
    <name type="scientific">Siccirubricoccus soli</name>
    <dbReference type="NCBI Taxonomy" id="2899147"/>
    <lineage>
        <taxon>Bacteria</taxon>
        <taxon>Pseudomonadati</taxon>
        <taxon>Pseudomonadota</taxon>
        <taxon>Alphaproteobacteria</taxon>
        <taxon>Acetobacterales</taxon>
        <taxon>Roseomonadaceae</taxon>
        <taxon>Siccirubricoccus</taxon>
    </lineage>
</organism>
<evidence type="ECO:0000313" key="3">
    <source>
        <dbReference type="Proteomes" id="UP001523392"/>
    </source>
</evidence>
<accession>A0ABT1D3F3</accession>
<dbReference type="SUPFAM" id="SSF55729">
    <property type="entry name" value="Acyl-CoA N-acyltransferases (Nat)"/>
    <property type="match status" value="1"/>
</dbReference>
<sequence length="93" mass="10260">MSEVTDNPAMSRFEMASGGVVALVEYRREGDRIALTHTEVPEVLSGQGIGSKLVRGVLDRLRAEGSKVVPRCEFVAAYVDRHPEYRDLLADRG</sequence>
<dbReference type="InterPro" id="IPR031165">
    <property type="entry name" value="GNAT_YJDJ"/>
</dbReference>
<dbReference type="InterPro" id="IPR016181">
    <property type="entry name" value="Acyl_CoA_acyltransferase"/>
</dbReference>
<protein>
    <submittedName>
        <fullName evidence="2">N-acetyltransferase</fullName>
    </submittedName>
</protein>
<dbReference type="PROSITE" id="PS51729">
    <property type="entry name" value="GNAT_YJDJ"/>
    <property type="match status" value="1"/>
</dbReference>